<organism evidence="2 3">
    <name type="scientific">Thermoanaerobacter pentosaceus</name>
    <dbReference type="NCBI Taxonomy" id="694059"/>
    <lineage>
        <taxon>Bacteria</taxon>
        <taxon>Bacillati</taxon>
        <taxon>Bacillota</taxon>
        <taxon>Clostridia</taxon>
        <taxon>Thermoanaerobacterales</taxon>
        <taxon>Thermoanaerobacteraceae</taxon>
        <taxon>Thermoanaerobacter</taxon>
    </lineage>
</organism>
<reference evidence="2 3" key="1">
    <citation type="submission" date="2023-07" db="EMBL/GenBank/DDBJ databases">
        <title>Genomic Encyclopedia of Type Strains, Phase IV (KMG-IV): sequencing the most valuable type-strain genomes for metagenomic binning, comparative biology and taxonomic classification.</title>
        <authorList>
            <person name="Goeker M."/>
        </authorList>
    </citation>
    <scope>NUCLEOTIDE SEQUENCE [LARGE SCALE GENOMIC DNA]</scope>
    <source>
        <strain evidence="2 3">DSM 25963</strain>
    </source>
</reference>
<comment type="caution">
    <text evidence="2">The sequence shown here is derived from an EMBL/GenBank/DDBJ whole genome shotgun (WGS) entry which is preliminary data.</text>
</comment>
<dbReference type="SUPFAM" id="SSF47413">
    <property type="entry name" value="lambda repressor-like DNA-binding domains"/>
    <property type="match status" value="1"/>
</dbReference>
<dbReference type="Proteomes" id="UP001223886">
    <property type="component" value="Unassembled WGS sequence"/>
</dbReference>
<dbReference type="InterPro" id="IPR010982">
    <property type="entry name" value="Lambda_DNA-bd_dom_sf"/>
</dbReference>
<dbReference type="Gene3D" id="1.10.260.40">
    <property type="entry name" value="lambda repressor-like DNA-binding domains"/>
    <property type="match status" value="1"/>
</dbReference>
<evidence type="ECO:0000259" key="1">
    <source>
        <dbReference type="PROSITE" id="PS50943"/>
    </source>
</evidence>
<evidence type="ECO:0000313" key="2">
    <source>
        <dbReference type="EMBL" id="MDP9750353.1"/>
    </source>
</evidence>
<accession>A0ABT9M2M4</accession>
<dbReference type="CDD" id="cd00093">
    <property type="entry name" value="HTH_XRE"/>
    <property type="match status" value="1"/>
</dbReference>
<protein>
    <submittedName>
        <fullName evidence="2">DNA-binding XRE family transcriptional regulator/ribosomal protein S27AE</fullName>
    </submittedName>
</protein>
<dbReference type="SMART" id="SM00530">
    <property type="entry name" value="HTH_XRE"/>
    <property type="match status" value="1"/>
</dbReference>
<dbReference type="Pfam" id="PF01381">
    <property type="entry name" value="HTH_3"/>
    <property type="match status" value="1"/>
</dbReference>
<dbReference type="PROSITE" id="PS50943">
    <property type="entry name" value="HTH_CROC1"/>
    <property type="match status" value="1"/>
</dbReference>
<evidence type="ECO:0000313" key="3">
    <source>
        <dbReference type="Proteomes" id="UP001223886"/>
    </source>
</evidence>
<feature type="domain" description="HTH cro/C1-type" evidence="1">
    <location>
        <begin position="129"/>
        <end position="184"/>
    </location>
</feature>
<proteinExistence type="predicted"/>
<sequence length="191" mass="22300">MKGWKKAQRTDKKCPVCSSFLMLEKKDVKVRGMIVRDVKVEVCRKCGYTKITDEGLEEVKKEYNKKHRVERWIWGDTTENFLLGYMSKDAFGFMTVNNPDTISPEEIEIYDEDEEIRKELSKYQVVPRIKEVIEEKGILVSSIAKRLGVTPQRVYAIIKGENIPTLENAFKLVKILGVEKIEDLYEFKKIE</sequence>
<gene>
    <name evidence="2" type="ORF">J2S24_000821</name>
</gene>
<keyword evidence="3" id="KW-1185">Reference proteome</keyword>
<keyword evidence="2" id="KW-0238">DNA-binding</keyword>
<name>A0ABT9M2M4_9THEO</name>
<dbReference type="InterPro" id="IPR001387">
    <property type="entry name" value="Cro/C1-type_HTH"/>
</dbReference>
<dbReference type="EMBL" id="JAURUP010000006">
    <property type="protein sequence ID" value="MDP9750353.1"/>
    <property type="molecule type" value="Genomic_DNA"/>
</dbReference>
<dbReference type="GO" id="GO:0003677">
    <property type="term" value="F:DNA binding"/>
    <property type="evidence" value="ECO:0007669"/>
    <property type="project" value="UniProtKB-KW"/>
</dbReference>
<dbReference type="RefSeq" id="WP_307680966.1">
    <property type="nucleotide sequence ID" value="NZ_JAURUP010000006.1"/>
</dbReference>